<dbReference type="SUPFAM" id="SSF56935">
    <property type="entry name" value="Porins"/>
    <property type="match status" value="1"/>
</dbReference>
<accession>A0ABU4AJT7</accession>
<name>A0ABU4AJT7_9HYPH</name>
<organism evidence="1 2">
    <name type="scientific">Nitratireductor aquimarinus</name>
    <dbReference type="NCBI Taxonomy" id="889300"/>
    <lineage>
        <taxon>Bacteria</taxon>
        <taxon>Pseudomonadati</taxon>
        <taxon>Pseudomonadota</taxon>
        <taxon>Alphaproteobacteria</taxon>
        <taxon>Hyphomicrobiales</taxon>
        <taxon>Phyllobacteriaceae</taxon>
        <taxon>Nitratireductor</taxon>
    </lineage>
</organism>
<evidence type="ECO:0000313" key="1">
    <source>
        <dbReference type="EMBL" id="MDV6226518.1"/>
    </source>
</evidence>
<keyword evidence="2" id="KW-1185">Reference proteome</keyword>
<gene>
    <name evidence="1" type="ORF">R2G56_09490</name>
</gene>
<evidence type="ECO:0000313" key="2">
    <source>
        <dbReference type="Proteomes" id="UP001185659"/>
    </source>
</evidence>
<dbReference type="EMBL" id="JAWLIP010000003">
    <property type="protein sequence ID" value="MDV6226518.1"/>
    <property type="molecule type" value="Genomic_DNA"/>
</dbReference>
<dbReference type="Proteomes" id="UP001185659">
    <property type="component" value="Unassembled WGS sequence"/>
</dbReference>
<proteinExistence type="predicted"/>
<dbReference type="RefSeq" id="WP_317561125.1">
    <property type="nucleotide sequence ID" value="NZ_JAWLIP010000003.1"/>
</dbReference>
<sequence>MCVRVISGGRVVLLLLLLFLILTFAFLPSQAFGADLLAHAALERYRSAQSGAIRHARTMGVIEYRQSDGDGRVAGESGRSSTVSVAAKANRRIGAGWNVQGNVKHRHSELNGDRRQRTQGTAHLYHRDPDRYALGAFGNLATERAKPATAIAGDEWKRVDSAAGGVEAALFSEKTTLLAAAGLRRKMIEQGANDSAFTMLGARYYVTDQFRLGLQGTYERPLTIEDDPVIYGLGAEVSYRPHELPFSSFGGYRYQLAQADGSAEKTVSHGVFAGFRYHFGSQSLKEEERHGPLWPDLPIDL</sequence>
<comment type="caution">
    <text evidence="1">The sequence shown here is derived from an EMBL/GenBank/DDBJ whole genome shotgun (WGS) entry which is preliminary data.</text>
</comment>
<reference evidence="1 2" key="1">
    <citation type="submission" date="2023-10" db="EMBL/GenBank/DDBJ databases">
        <authorList>
            <person name="Venkata Ramana C."/>
            <person name="Sasikala C."/>
            <person name="Dhurka M."/>
        </authorList>
    </citation>
    <scope>NUCLEOTIDE SEQUENCE [LARGE SCALE GENOMIC DNA]</scope>
    <source>
        <strain evidence="1 2">KCTC 32151</strain>
    </source>
</reference>
<protein>
    <submittedName>
        <fullName evidence="1">Uncharacterized protein</fullName>
    </submittedName>
</protein>